<dbReference type="GO" id="GO:0004497">
    <property type="term" value="F:monooxygenase activity"/>
    <property type="evidence" value="ECO:0007669"/>
    <property type="project" value="UniProtKB-KW"/>
</dbReference>
<evidence type="ECO:0000256" key="9">
    <source>
        <dbReference type="PIRSR" id="PIRSR602401-1"/>
    </source>
</evidence>
<dbReference type="InterPro" id="IPR017972">
    <property type="entry name" value="Cyt_P450_CS"/>
</dbReference>
<dbReference type="Gene3D" id="1.10.630.10">
    <property type="entry name" value="Cytochrome P450"/>
    <property type="match status" value="1"/>
</dbReference>
<evidence type="ECO:0000256" key="4">
    <source>
        <dbReference type="ARBA" id="ARBA00022692"/>
    </source>
</evidence>
<evidence type="ECO:0000313" key="13">
    <source>
        <dbReference type="Proteomes" id="UP001141552"/>
    </source>
</evidence>
<evidence type="ECO:0000256" key="11">
    <source>
        <dbReference type="SAM" id="Phobius"/>
    </source>
</evidence>
<reference evidence="12" key="1">
    <citation type="submission" date="2022-02" db="EMBL/GenBank/DDBJ databases">
        <authorList>
            <person name="Henning P.M."/>
            <person name="McCubbin A.G."/>
            <person name="Shore J.S."/>
        </authorList>
    </citation>
    <scope>NUCLEOTIDE SEQUENCE</scope>
    <source>
        <strain evidence="12">F60SS</strain>
        <tissue evidence="12">Leaves</tissue>
    </source>
</reference>
<keyword evidence="7 10" id="KW-0560">Oxidoreductase</keyword>
<keyword evidence="5 9" id="KW-0479">Metal-binding</keyword>
<evidence type="ECO:0000256" key="7">
    <source>
        <dbReference type="ARBA" id="ARBA00023002"/>
    </source>
</evidence>
<evidence type="ECO:0000256" key="10">
    <source>
        <dbReference type="RuleBase" id="RU000461"/>
    </source>
</evidence>
<dbReference type="GO" id="GO:0016020">
    <property type="term" value="C:membrane"/>
    <property type="evidence" value="ECO:0007669"/>
    <property type="project" value="UniProtKB-SubCell"/>
</dbReference>
<keyword evidence="4 11" id="KW-0812">Transmembrane</keyword>
<evidence type="ECO:0000256" key="5">
    <source>
        <dbReference type="ARBA" id="ARBA00022723"/>
    </source>
</evidence>
<dbReference type="FunFam" id="1.10.630.10:FF:000022">
    <property type="entry name" value="Taxadiene 5-alpha hydroxylase"/>
    <property type="match status" value="1"/>
</dbReference>
<dbReference type="OrthoDB" id="3945418at2759"/>
<dbReference type="InterPro" id="IPR001128">
    <property type="entry name" value="Cyt_P450"/>
</dbReference>
<evidence type="ECO:0000256" key="2">
    <source>
        <dbReference type="ARBA" id="ARBA00004167"/>
    </source>
</evidence>
<dbReference type="PRINTS" id="PR00385">
    <property type="entry name" value="P450"/>
</dbReference>
<dbReference type="PROSITE" id="PS00086">
    <property type="entry name" value="CYTOCHROME_P450"/>
    <property type="match status" value="1"/>
</dbReference>
<comment type="similarity">
    <text evidence="3 10">Belongs to the cytochrome P450 family.</text>
</comment>
<dbReference type="PANTHER" id="PTHR24286:SF256">
    <property type="entry name" value="CYTOCHROME P450 FAMILY PROTEIN"/>
    <property type="match status" value="1"/>
</dbReference>
<sequence length="498" mass="56780">MELHTHLEQPSSESLPILVLATLVAVLAGYHYYYKHKASKLSGKRLPPGSVGLPLVGETISFLRAQKQDKVNQWMQKRFEEHGQMFKTSIFGAKTVVLTGQAGNRFLFNAGDNGVSFQQPKSLVSVLGKYSLFELSGSRHKLFRNAIVGFVKPESLQRFVGLMDSLVQQQLAKQLDGKDSVQIVTLMKKMAFNVTCSILFGIPDGEEKEIFLEEFSTAVKGCWSIPVEFPGTVFHTAMKARKSLCKRLLKLIDKVKAEMEAGRMDAQDNMIATFVALRDENGEPVTEEEMLDMVLSLVMASHDTTTILLTLFIRYLSRDSELYNKVLQEQKEFLKVRQSNGGRLNWTDMQRMKYTWRVAQEILRFYPPIFGNFRQIVRDDVNFDGFDIPKGWQLLWVASGTHMDSNIFEDPEKFDPSRFETSSKTYPQYTYLPFGAGPRMCPGNEFARIESLLVIHHFITKYKWTEMVPDEPIIRAPLPFPAKGLPVKLYAVNNEEEL</sequence>
<keyword evidence="6 11" id="KW-1133">Transmembrane helix</keyword>
<evidence type="ECO:0000256" key="8">
    <source>
        <dbReference type="ARBA" id="ARBA00023004"/>
    </source>
</evidence>
<feature type="binding site" description="axial binding residue" evidence="9">
    <location>
        <position position="441"/>
    </location>
    <ligand>
        <name>heme</name>
        <dbReference type="ChEBI" id="CHEBI:30413"/>
    </ligand>
    <ligandPart>
        <name>Fe</name>
        <dbReference type="ChEBI" id="CHEBI:18248"/>
    </ligandPart>
</feature>
<evidence type="ECO:0000256" key="3">
    <source>
        <dbReference type="ARBA" id="ARBA00010617"/>
    </source>
</evidence>
<keyword evidence="9 10" id="KW-0349">Heme</keyword>
<dbReference type="Proteomes" id="UP001141552">
    <property type="component" value="Unassembled WGS sequence"/>
</dbReference>
<dbReference type="EMBL" id="JAKUCV010002181">
    <property type="protein sequence ID" value="KAJ4843691.1"/>
    <property type="molecule type" value="Genomic_DNA"/>
</dbReference>
<dbReference type="CDD" id="cd11043">
    <property type="entry name" value="CYP90-like"/>
    <property type="match status" value="1"/>
</dbReference>
<keyword evidence="8 9" id="KW-0408">Iron</keyword>
<keyword evidence="10" id="KW-0503">Monooxygenase</keyword>
<dbReference type="GO" id="GO:0016705">
    <property type="term" value="F:oxidoreductase activity, acting on paired donors, with incorporation or reduction of molecular oxygen"/>
    <property type="evidence" value="ECO:0007669"/>
    <property type="project" value="InterPro"/>
</dbReference>
<dbReference type="PANTHER" id="PTHR24286">
    <property type="entry name" value="CYTOCHROME P450 26"/>
    <property type="match status" value="1"/>
</dbReference>
<comment type="cofactor">
    <cofactor evidence="1 9">
        <name>heme</name>
        <dbReference type="ChEBI" id="CHEBI:30413"/>
    </cofactor>
</comment>
<evidence type="ECO:0000313" key="12">
    <source>
        <dbReference type="EMBL" id="KAJ4843691.1"/>
    </source>
</evidence>
<dbReference type="GO" id="GO:0005506">
    <property type="term" value="F:iron ion binding"/>
    <property type="evidence" value="ECO:0007669"/>
    <property type="project" value="InterPro"/>
</dbReference>
<dbReference type="InterPro" id="IPR036396">
    <property type="entry name" value="Cyt_P450_sf"/>
</dbReference>
<dbReference type="GO" id="GO:0020037">
    <property type="term" value="F:heme binding"/>
    <property type="evidence" value="ECO:0007669"/>
    <property type="project" value="InterPro"/>
</dbReference>
<comment type="caution">
    <text evidence="12">The sequence shown here is derived from an EMBL/GenBank/DDBJ whole genome shotgun (WGS) entry which is preliminary data.</text>
</comment>
<comment type="subcellular location">
    <subcellularLocation>
        <location evidence="2">Membrane</location>
        <topology evidence="2">Single-pass membrane protein</topology>
    </subcellularLocation>
</comment>
<organism evidence="12 13">
    <name type="scientific">Turnera subulata</name>
    <dbReference type="NCBI Taxonomy" id="218843"/>
    <lineage>
        <taxon>Eukaryota</taxon>
        <taxon>Viridiplantae</taxon>
        <taxon>Streptophyta</taxon>
        <taxon>Embryophyta</taxon>
        <taxon>Tracheophyta</taxon>
        <taxon>Spermatophyta</taxon>
        <taxon>Magnoliopsida</taxon>
        <taxon>eudicotyledons</taxon>
        <taxon>Gunneridae</taxon>
        <taxon>Pentapetalae</taxon>
        <taxon>rosids</taxon>
        <taxon>fabids</taxon>
        <taxon>Malpighiales</taxon>
        <taxon>Passifloraceae</taxon>
        <taxon>Turnera</taxon>
    </lineage>
</organism>
<gene>
    <name evidence="12" type="ORF">Tsubulata_025407</name>
</gene>
<dbReference type="GO" id="GO:0016125">
    <property type="term" value="P:sterol metabolic process"/>
    <property type="evidence" value="ECO:0007669"/>
    <property type="project" value="TreeGrafter"/>
</dbReference>
<name>A0A9Q0JID9_9ROSI</name>
<dbReference type="AlphaFoldDB" id="A0A9Q0JID9"/>
<dbReference type="SUPFAM" id="SSF48264">
    <property type="entry name" value="Cytochrome P450"/>
    <property type="match status" value="1"/>
</dbReference>
<protein>
    <recommendedName>
        <fullName evidence="14">Cytochrome P450</fullName>
    </recommendedName>
</protein>
<dbReference type="InterPro" id="IPR002401">
    <property type="entry name" value="Cyt_P450_E_grp-I"/>
</dbReference>
<evidence type="ECO:0000256" key="1">
    <source>
        <dbReference type="ARBA" id="ARBA00001971"/>
    </source>
</evidence>
<dbReference type="PRINTS" id="PR00463">
    <property type="entry name" value="EP450I"/>
</dbReference>
<dbReference type="Pfam" id="PF00067">
    <property type="entry name" value="p450"/>
    <property type="match status" value="1"/>
</dbReference>
<keyword evidence="11" id="KW-0472">Membrane</keyword>
<proteinExistence type="inferred from homology"/>
<evidence type="ECO:0000256" key="6">
    <source>
        <dbReference type="ARBA" id="ARBA00022989"/>
    </source>
</evidence>
<accession>A0A9Q0JID9</accession>
<feature type="transmembrane region" description="Helical" evidence="11">
    <location>
        <begin position="15"/>
        <end position="34"/>
    </location>
</feature>
<evidence type="ECO:0008006" key="14">
    <source>
        <dbReference type="Google" id="ProtNLM"/>
    </source>
</evidence>
<reference evidence="12" key="2">
    <citation type="journal article" date="2023" name="Plants (Basel)">
        <title>Annotation of the Turnera subulata (Passifloraceae) Draft Genome Reveals the S-Locus Evolved after the Divergence of Turneroideae from Passifloroideae in a Stepwise Manner.</title>
        <authorList>
            <person name="Henning P.M."/>
            <person name="Roalson E.H."/>
            <person name="Mir W."/>
            <person name="McCubbin A.G."/>
            <person name="Shore J.S."/>
        </authorList>
    </citation>
    <scope>NUCLEOTIDE SEQUENCE</scope>
    <source>
        <strain evidence="12">F60SS</strain>
    </source>
</reference>
<keyword evidence="13" id="KW-1185">Reference proteome</keyword>